<dbReference type="RefSeq" id="WP_200594793.1">
    <property type="nucleotide sequence ID" value="NZ_JAEPBG010000009.1"/>
</dbReference>
<keyword evidence="1" id="KW-0812">Transmembrane</keyword>
<sequence length="510" mass="55879">MQQSTVLSDKRRLANILFAETNTNERHAYYLRLLLIVLLTCTWLTARGPILFPLDDAYITLHNASVLVSGFDRNYVGAPALAGATSSVHLALVTALSLIAPPTMASFLISEAGTLLYVLGLARLAFELGGSRTLATIAVALGALSGYAPYQLLNGLETGLAMAGVTWAIVFAVSEKPSWKLAALCGILPFLRPELAALSMLLVGRQEWMRSKSSRAMRSIALDFVIAALIAFPWFLWTRFNTGHLFPETMSAKAMFFAESGLPAAAKFATMFFSINVMTLAAVYLGFVVFPKNSLGVVAISFCAIFLAAYYLQLPGALHHNYFRYIQILTPLGIFSMLASSKQRPLARYLIVFSAALLVLTLPRAWGTYVNDQVHTERELKEVAAWSNTNIPQGAKILVHDAGYISYATSFQLFDLVGLKTPESIPFHTKWTAPSNGAKRDMAVREIAMRFRPDYAVILDDGFFWGNTAVSLKKHGWSLETLRPATHIGDYAVFKLNPPVVANLPTTPAP</sequence>
<organism evidence="2 3">
    <name type="scientific">Noviherbaspirillum pedocola</name>
    <dbReference type="NCBI Taxonomy" id="2801341"/>
    <lineage>
        <taxon>Bacteria</taxon>
        <taxon>Pseudomonadati</taxon>
        <taxon>Pseudomonadota</taxon>
        <taxon>Betaproteobacteria</taxon>
        <taxon>Burkholderiales</taxon>
        <taxon>Oxalobacteraceae</taxon>
        <taxon>Noviherbaspirillum</taxon>
    </lineage>
</organism>
<dbReference type="AlphaFoldDB" id="A0A934SU93"/>
<feature type="transmembrane region" description="Helical" evidence="1">
    <location>
        <begin position="268"/>
        <end position="290"/>
    </location>
</feature>
<evidence type="ECO:0000313" key="2">
    <source>
        <dbReference type="EMBL" id="MBK4736906.1"/>
    </source>
</evidence>
<feature type="transmembrane region" description="Helical" evidence="1">
    <location>
        <begin position="181"/>
        <end position="204"/>
    </location>
</feature>
<feature type="transmembrane region" description="Helical" evidence="1">
    <location>
        <begin position="216"/>
        <end position="237"/>
    </location>
</feature>
<evidence type="ECO:0000256" key="1">
    <source>
        <dbReference type="SAM" id="Phobius"/>
    </source>
</evidence>
<comment type="caution">
    <text evidence="2">The sequence shown here is derived from an EMBL/GenBank/DDBJ whole genome shotgun (WGS) entry which is preliminary data.</text>
</comment>
<reference evidence="2" key="1">
    <citation type="submission" date="2021-01" db="EMBL/GenBank/DDBJ databases">
        <title>Genome sequence of strain Noviherbaspirillum sp. DKR-6.</title>
        <authorList>
            <person name="Chaudhary D.K."/>
        </authorList>
    </citation>
    <scope>NUCLEOTIDE SEQUENCE</scope>
    <source>
        <strain evidence="2">DKR-6</strain>
    </source>
</reference>
<gene>
    <name evidence="2" type="ORF">JJB74_19980</name>
</gene>
<evidence type="ECO:0008006" key="4">
    <source>
        <dbReference type="Google" id="ProtNLM"/>
    </source>
</evidence>
<feature type="transmembrane region" description="Helical" evidence="1">
    <location>
        <begin position="322"/>
        <end position="339"/>
    </location>
</feature>
<feature type="transmembrane region" description="Helical" evidence="1">
    <location>
        <begin position="346"/>
        <end position="366"/>
    </location>
</feature>
<name>A0A934SU93_9BURK</name>
<dbReference type="Proteomes" id="UP000622890">
    <property type="component" value="Unassembled WGS sequence"/>
</dbReference>
<feature type="transmembrane region" description="Helical" evidence="1">
    <location>
        <begin position="297"/>
        <end position="316"/>
    </location>
</feature>
<proteinExistence type="predicted"/>
<feature type="transmembrane region" description="Helical" evidence="1">
    <location>
        <begin position="133"/>
        <end position="150"/>
    </location>
</feature>
<keyword evidence="3" id="KW-1185">Reference proteome</keyword>
<keyword evidence="1" id="KW-1133">Transmembrane helix</keyword>
<feature type="transmembrane region" description="Helical" evidence="1">
    <location>
        <begin position="105"/>
        <end position="126"/>
    </location>
</feature>
<accession>A0A934SU93</accession>
<feature type="transmembrane region" description="Helical" evidence="1">
    <location>
        <begin position="29"/>
        <end position="54"/>
    </location>
</feature>
<protein>
    <recommendedName>
        <fullName evidence="4">Glycosyltransferase RgtA/B/C/D-like domain-containing protein</fullName>
    </recommendedName>
</protein>
<keyword evidence="1" id="KW-0472">Membrane</keyword>
<evidence type="ECO:0000313" key="3">
    <source>
        <dbReference type="Proteomes" id="UP000622890"/>
    </source>
</evidence>
<dbReference type="EMBL" id="JAEPBG010000009">
    <property type="protein sequence ID" value="MBK4736906.1"/>
    <property type="molecule type" value="Genomic_DNA"/>
</dbReference>